<dbReference type="RefSeq" id="WP_039427564.1">
    <property type="nucleotide sequence ID" value="NZ_CAWPVW010000087.1"/>
</dbReference>
<proteinExistence type="predicted"/>
<organism evidence="1 2">
    <name type="scientific">Vibrio navarrensis</name>
    <dbReference type="NCBI Taxonomy" id="29495"/>
    <lineage>
        <taxon>Bacteria</taxon>
        <taxon>Pseudomonadati</taxon>
        <taxon>Pseudomonadota</taxon>
        <taxon>Gammaproteobacteria</taxon>
        <taxon>Vibrionales</taxon>
        <taxon>Vibrionaceae</taxon>
        <taxon>Vibrio</taxon>
    </lineage>
</organism>
<dbReference type="Proteomes" id="UP000029994">
    <property type="component" value="Unassembled WGS sequence"/>
</dbReference>
<sequence length="211" mass="24762">MLLDLVIKSVNNFQDDCLKLCEKHYPAVHNHGMNEHHLALAFARRMQNTFRLFNHESVIEALETVEQPDLPHQYRISSDIGTVWVLSHHMISAGKTCRDNLLASITEWQSEYGYAIQPNDLLFLVGDHWISRSKTSRELLYWWMGALPDQVTEYSEQGISLYTCDSQFTQSLEGRFNISPCYLKFGHPLRRAKNQQMIRKYIQFYAVLQWH</sequence>
<evidence type="ECO:0000313" key="2">
    <source>
        <dbReference type="Proteomes" id="UP000029994"/>
    </source>
</evidence>
<protein>
    <submittedName>
        <fullName evidence="1">Uncharacterized protein</fullName>
    </submittedName>
</protein>
<dbReference type="EMBL" id="JMCG01000001">
    <property type="protein sequence ID" value="KGK11933.1"/>
    <property type="molecule type" value="Genomic_DNA"/>
</dbReference>
<reference evidence="1 2" key="1">
    <citation type="submission" date="2014-04" db="EMBL/GenBank/DDBJ databases">
        <title>Genome sequencing of Vibrio navarrensis strains.</title>
        <authorList>
            <person name="Gladney L.M."/>
            <person name="Katz L.S."/>
            <person name="Marino-Ramirez L."/>
            <person name="Jordan I.K."/>
        </authorList>
    </citation>
    <scope>NUCLEOTIDE SEQUENCE [LARGE SCALE GENOMIC DNA]</scope>
    <source>
        <strain evidence="1 2">ATCC 51183</strain>
    </source>
</reference>
<gene>
    <name evidence="1" type="ORF">EA26_11680</name>
</gene>
<dbReference type="GeneID" id="95680662"/>
<keyword evidence="2" id="KW-1185">Reference proteome</keyword>
<dbReference type="eggNOG" id="ENOG5031MPS">
    <property type="taxonomic scope" value="Bacteria"/>
</dbReference>
<evidence type="ECO:0000313" key="1">
    <source>
        <dbReference type="EMBL" id="KGK11933.1"/>
    </source>
</evidence>
<accession>A0A099M4H1</accession>
<comment type="caution">
    <text evidence="1">The sequence shown here is derived from an EMBL/GenBank/DDBJ whole genome shotgun (WGS) entry which is preliminary data.</text>
</comment>
<name>A0A099M4H1_9VIBR</name>
<dbReference type="AlphaFoldDB" id="A0A099M4H1"/>